<keyword evidence="3" id="KW-1185">Reference proteome</keyword>
<proteinExistence type="predicted"/>
<comment type="caution">
    <text evidence="2">The sequence shown here is derived from an EMBL/GenBank/DDBJ whole genome shotgun (WGS) entry which is preliminary data.</text>
</comment>
<dbReference type="AlphaFoldDB" id="A0A4R4WNI6"/>
<dbReference type="Proteomes" id="UP000295172">
    <property type="component" value="Unassembled WGS sequence"/>
</dbReference>
<dbReference type="Pfam" id="PF19583">
    <property type="entry name" value="ODP"/>
    <property type="match status" value="1"/>
</dbReference>
<dbReference type="InterPro" id="IPR045761">
    <property type="entry name" value="ODP_dom"/>
</dbReference>
<dbReference type="SUPFAM" id="SSF56281">
    <property type="entry name" value="Metallo-hydrolase/oxidoreductase"/>
    <property type="match status" value="1"/>
</dbReference>
<dbReference type="GO" id="GO:0016787">
    <property type="term" value="F:hydrolase activity"/>
    <property type="evidence" value="ECO:0007669"/>
    <property type="project" value="UniProtKB-KW"/>
</dbReference>
<dbReference type="SMART" id="SM00849">
    <property type="entry name" value="Lactamase_B"/>
    <property type="match status" value="1"/>
</dbReference>
<dbReference type="PANTHER" id="PTHR43717:SF1">
    <property type="entry name" value="ANAEROBIC NITRIC OXIDE REDUCTASE FLAVORUBREDOXIN"/>
    <property type="match status" value="1"/>
</dbReference>
<evidence type="ECO:0000313" key="2">
    <source>
        <dbReference type="EMBL" id="TDD18263.1"/>
    </source>
</evidence>
<dbReference type="RefSeq" id="WP_132324764.1">
    <property type="nucleotide sequence ID" value="NZ_SMKR01000137.1"/>
</dbReference>
<dbReference type="PANTHER" id="PTHR43717">
    <property type="entry name" value="ANAEROBIC NITRIC OXIDE REDUCTASE FLAVORUBREDOXIN"/>
    <property type="match status" value="1"/>
</dbReference>
<accession>A0A4R4WNI6</accession>
<feature type="domain" description="Metallo-beta-lactamase" evidence="1">
    <location>
        <begin position="27"/>
        <end position="221"/>
    </location>
</feature>
<organism evidence="2 3">
    <name type="scientific">Kribbella turkmenica</name>
    <dbReference type="NCBI Taxonomy" id="2530375"/>
    <lineage>
        <taxon>Bacteria</taxon>
        <taxon>Bacillati</taxon>
        <taxon>Actinomycetota</taxon>
        <taxon>Actinomycetes</taxon>
        <taxon>Propionibacteriales</taxon>
        <taxon>Kribbellaceae</taxon>
        <taxon>Kribbella</taxon>
    </lineage>
</organism>
<reference evidence="2 3" key="1">
    <citation type="submission" date="2019-02" db="EMBL/GenBank/DDBJ databases">
        <title>Draft genome sequences of novel Actinobacteria.</title>
        <authorList>
            <person name="Sahin N."/>
            <person name="Ay H."/>
            <person name="Saygin H."/>
        </authorList>
    </citation>
    <scope>NUCLEOTIDE SEQUENCE [LARGE SCALE GENOMIC DNA]</scope>
    <source>
        <strain evidence="2 3">16K104</strain>
    </source>
</reference>
<dbReference type="OrthoDB" id="3865988at2"/>
<dbReference type="InterPro" id="IPR036866">
    <property type="entry name" value="RibonucZ/Hydroxyglut_hydro"/>
</dbReference>
<evidence type="ECO:0000313" key="3">
    <source>
        <dbReference type="Proteomes" id="UP000295172"/>
    </source>
</evidence>
<keyword evidence="2" id="KW-0378">Hydrolase</keyword>
<sequence length="272" mass="29548">MENPYRPTPDVHVMPVSLPLGPDGVLTINAFLLEAAEPVLVDTGLAQDADQLLDAVDDAIGLANLKWLWLTHDDADHTGAVQRVLEAAPQARLVTHALSALRMSTWWPVPMDRVRAIRAGDRLSVGDRTLRTVAPPLYDNPMSIGFLDESTGSLFSVDSFGATLPEPTQDVTEIPADALAGGMLAWAVMDSPWSTMLDREKFAEVLEGVRRLRPTRIFSAHLPSATGDFLDRFLDLLARTPDATPMEAPSHAEFTAMLDAMQAKMEAEAALA</sequence>
<name>A0A4R4WNI6_9ACTN</name>
<dbReference type="Gene3D" id="3.60.15.10">
    <property type="entry name" value="Ribonuclease Z/Hydroxyacylglutathione hydrolase-like"/>
    <property type="match status" value="1"/>
</dbReference>
<evidence type="ECO:0000259" key="1">
    <source>
        <dbReference type="SMART" id="SM00849"/>
    </source>
</evidence>
<protein>
    <submittedName>
        <fullName evidence="2">MBL fold metallo-hydrolase</fullName>
    </submittedName>
</protein>
<dbReference type="EMBL" id="SMKR01000137">
    <property type="protein sequence ID" value="TDD18263.1"/>
    <property type="molecule type" value="Genomic_DNA"/>
</dbReference>
<dbReference type="InterPro" id="IPR001279">
    <property type="entry name" value="Metallo-B-lactamas"/>
</dbReference>
<gene>
    <name evidence="2" type="ORF">E1218_26450</name>
</gene>